<feature type="signal peptide" evidence="1">
    <location>
        <begin position="1"/>
        <end position="17"/>
    </location>
</feature>
<name>A0A903VNS7_AEDAE</name>
<dbReference type="OMA" id="VDGDEQN"/>
<dbReference type="Proteomes" id="UP000008820">
    <property type="component" value="Chromosome 2"/>
</dbReference>
<organism evidence="2 3">
    <name type="scientific">Aedes aegypti</name>
    <name type="common">Yellowfever mosquito</name>
    <name type="synonym">Culex aegypti</name>
    <dbReference type="NCBI Taxonomy" id="7159"/>
    <lineage>
        <taxon>Eukaryota</taxon>
        <taxon>Metazoa</taxon>
        <taxon>Ecdysozoa</taxon>
        <taxon>Arthropoda</taxon>
        <taxon>Hexapoda</taxon>
        <taxon>Insecta</taxon>
        <taxon>Pterygota</taxon>
        <taxon>Neoptera</taxon>
        <taxon>Endopterygota</taxon>
        <taxon>Diptera</taxon>
        <taxon>Nematocera</taxon>
        <taxon>Culicoidea</taxon>
        <taxon>Culicidae</taxon>
        <taxon>Culicinae</taxon>
        <taxon>Aedini</taxon>
        <taxon>Aedes</taxon>
        <taxon>Stegomyia</taxon>
    </lineage>
</organism>
<dbReference type="EnsemblMetazoa" id="AAEL025575-RA">
    <property type="protein sequence ID" value="AAEL025575-PA"/>
    <property type="gene ID" value="AAEL025575"/>
</dbReference>
<dbReference type="OrthoDB" id="7767887at2759"/>
<feature type="chain" id="PRO_5037618529" evidence="1">
    <location>
        <begin position="18"/>
        <end position="104"/>
    </location>
</feature>
<evidence type="ECO:0000313" key="2">
    <source>
        <dbReference type="EnsemblMetazoa" id="AAEL025575-PA"/>
    </source>
</evidence>
<evidence type="ECO:0000256" key="1">
    <source>
        <dbReference type="SAM" id="SignalP"/>
    </source>
</evidence>
<sequence>MLKLIVAVLALAAVASAFPSDLEQTVQVNKVASPVPVQAADGAPQPGPVGVAADANKESLENAETFGYGYYGYYPRYYYSSYYPRYYGYGYGYGHGYGYPHYYW</sequence>
<keyword evidence="1" id="KW-0732">Signal</keyword>
<reference evidence="2" key="2">
    <citation type="submission" date="2025-08" db="UniProtKB">
        <authorList>
            <consortium name="EnsemblMetazoa"/>
        </authorList>
    </citation>
    <scope>IDENTIFICATION</scope>
    <source>
        <strain evidence="2">LVP_AGWG</strain>
    </source>
</reference>
<proteinExistence type="predicted"/>
<dbReference type="KEGG" id="aag:5577963"/>
<reference evidence="2 3" key="1">
    <citation type="submission" date="2017-06" db="EMBL/GenBank/DDBJ databases">
        <title>Aedes aegypti genome working group (AGWG) sequencing and assembly.</title>
        <authorList>
            <consortium name="Aedes aegypti Genome Working Group (AGWG)"/>
            <person name="Matthews B.J."/>
        </authorList>
    </citation>
    <scope>NUCLEOTIDE SEQUENCE [LARGE SCALE GENOMIC DNA]</scope>
    <source>
        <strain evidence="2 3">LVP_AGWG</strain>
    </source>
</reference>
<protein>
    <submittedName>
        <fullName evidence="2">Uncharacterized protein</fullName>
    </submittedName>
</protein>
<dbReference type="AlphaFoldDB" id="A0A903VNS7"/>
<accession>A0A903VNS7</accession>
<keyword evidence="3" id="KW-1185">Reference proteome</keyword>
<evidence type="ECO:0000313" key="3">
    <source>
        <dbReference type="Proteomes" id="UP000008820"/>
    </source>
</evidence>
<gene>
    <name evidence="2" type="primary">5577963</name>
</gene>